<protein>
    <submittedName>
        <fullName evidence="3">Crp/Fnr family transcriptional regulator</fullName>
    </submittedName>
</protein>
<keyword evidence="1" id="KW-0175">Coiled coil</keyword>
<comment type="caution">
    <text evidence="3">The sequence shown here is derived from an EMBL/GenBank/DDBJ whole genome shotgun (WGS) entry which is preliminary data.</text>
</comment>
<dbReference type="Proteomes" id="UP000325116">
    <property type="component" value="Unassembled WGS sequence"/>
</dbReference>
<organism evidence="3 4">
    <name type="scientific">Brachyspira aalborgi</name>
    <dbReference type="NCBI Taxonomy" id="29522"/>
    <lineage>
        <taxon>Bacteria</taxon>
        <taxon>Pseudomonadati</taxon>
        <taxon>Spirochaetota</taxon>
        <taxon>Spirochaetia</taxon>
        <taxon>Brachyspirales</taxon>
        <taxon>Brachyspiraceae</taxon>
        <taxon>Brachyspira</taxon>
    </lineage>
</organism>
<evidence type="ECO:0000259" key="2">
    <source>
        <dbReference type="PROSITE" id="PS50042"/>
    </source>
</evidence>
<dbReference type="EMBL" id="SAXT01000005">
    <property type="protein sequence ID" value="TXJ12029.1"/>
    <property type="molecule type" value="Genomic_DNA"/>
</dbReference>
<evidence type="ECO:0000313" key="3">
    <source>
        <dbReference type="EMBL" id="TXJ12029.1"/>
    </source>
</evidence>
<sequence>MSLKIEETGLLKINSNTVIFNEGEKIENLLVITKGDIDVYISSKDLINTENKEDIIQNSCKLFSIPRNIIIGIGGYRENSNYMFSLKSNSENEVYIVKTSNKEEIKNFFNKNKPYLTNMYHSTSYLSLKFYEEYIKIKNINNELKTISTNSGIAYFNINSKNKHLKSESFLKIKEIFESATKSGFYIPHSFDVDFVKSNHKELSDYNKDLSKEENDNKLNVEMEYIRRFLTMPKNIKDSFFTYDTNMSLSAANMLYNNLVDIINLLKKEFAETIENIFFIYSPEKESLFYEYSKIAFEFEKEGKDNEVLAKYTEYLGNITKRFYNLIKEEYELDLNINEEEIDSIIKKLLKKSDNAESEIENANKVKVIIGAEQIPEEIKNPAKRIIEISGIEEERAKTLLKGLDAFRKLKDKFDTEDEARKIRRSVTNVFFEVFKEIAKKLIIDGKDSKLLKMFLNYGYMDDGLLTPNQIMDLYEVEDKTKAKNFNVFYIDEWLKKIYDKEELPSVNGFGQDYKEALREMKKRGIISDKEAEEHFESQSKRLEYEIENMVATTQRLCYGQVSVYFPIIHSDMVIKDFKDALIKRATIESVIESIKKVDFSAFYREVLYKNSQLNITKELVMKEVLPNIILMPTFGSRAIMWEELSSRQKDSTGRFLFPIFTSEDLESLAIPTIGAFRWELCKTMLGPAWNDITQMSLTSSYSDYIQFYKKNRDLSDDSKEKIKIQIKKCRNNLREVFVSDYFIWIKYESKGIMRLNRVNRNILFREVPLSKNIRDELEKQPMFSDIANRFRNIRMKKATELENRYFKFTKTGNPLPEELANHINFYKSM</sequence>
<name>A0A5C8CFH5_9SPIR</name>
<proteinExistence type="predicted"/>
<evidence type="ECO:0000256" key="1">
    <source>
        <dbReference type="SAM" id="Coils"/>
    </source>
</evidence>
<dbReference type="SUPFAM" id="SSF51206">
    <property type="entry name" value="cAMP-binding domain-like"/>
    <property type="match status" value="1"/>
</dbReference>
<dbReference type="InterPro" id="IPR018490">
    <property type="entry name" value="cNMP-bd_dom_sf"/>
</dbReference>
<dbReference type="AlphaFoldDB" id="A0A5C8CFH5"/>
<gene>
    <name evidence="3" type="ORF">EPJ80_10055</name>
</gene>
<evidence type="ECO:0000313" key="4">
    <source>
        <dbReference type="Proteomes" id="UP000325116"/>
    </source>
</evidence>
<dbReference type="InterPro" id="IPR000595">
    <property type="entry name" value="cNMP-bd_dom"/>
</dbReference>
<feature type="coiled-coil region" evidence="1">
    <location>
        <begin position="328"/>
        <end position="366"/>
    </location>
</feature>
<feature type="domain" description="Cyclic nucleotide-binding" evidence="2">
    <location>
        <begin position="1"/>
        <end position="67"/>
    </location>
</feature>
<dbReference type="PROSITE" id="PS50042">
    <property type="entry name" value="CNMP_BINDING_3"/>
    <property type="match status" value="1"/>
</dbReference>
<accession>A0A5C8CFH5</accession>
<dbReference type="RefSeq" id="WP_147758871.1">
    <property type="nucleotide sequence ID" value="NZ_SAXT01000005.1"/>
</dbReference>
<reference evidence="3 4" key="1">
    <citation type="journal article" date="1992" name="Lakartidningen">
        <title>[Penicillin V and not amoxicillin is the first choice preparation in acute otitis].</title>
        <authorList>
            <person name="Kamme C."/>
            <person name="Lundgren K."/>
            <person name="Prellner K."/>
        </authorList>
    </citation>
    <scope>NUCLEOTIDE SEQUENCE [LARGE SCALE GENOMIC DNA]</scope>
    <source>
        <strain evidence="3 4">W1</strain>
    </source>
</reference>